<protein>
    <submittedName>
        <fullName evidence="1">Uncharacterized protein</fullName>
    </submittedName>
</protein>
<keyword evidence="2" id="KW-1185">Reference proteome</keyword>
<comment type="caution">
    <text evidence="1">The sequence shown here is derived from an EMBL/GenBank/DDBJ whole genome shotgun (WGS) entry which is preliminary data.</text>
</comment>
<proteinExistence type="predicted"/>
<organism evidence="1 2">
    <name type="scientific">Kingella oralis ATCC 51147</name>
    <dbReference type="NCBI Taxonomy" id="629741"/>
    <lineage>
        <taxon>Bacteria</taxon>
        <taxon>Pseudomonadati</taxon>
        <taxon>Pseudomonadota</taxon>
        <taxon>Betaproteobacteria</taxon>
        <taxon>Neisseriales</taxon>
        <taxon>Neisseriaceae</taxon>
        <taxon>Kingella</taxon>
    </lineage>
</organism>
<dbReference type="AlphaFoldDB" id="C4GK92"/>
<reference evidence="1" key="1">
    <citation type="submission" date="2009-04" db="EMBL/GenBank/DDBJ databases">
        <authorList>
            <person name="Weinstock G."/>
            <person name="Sodergren E."/>
            <person name="Clifton S."/>
            <person name="Fulton L."/>
            <person name="Fulton B."/>
            <person name="Courtney L."/>
            <person name="Fronick C."/>
            <person name="Harrison M."/>
            <person name="Strong C."/>
            <person name="Farmer C."/>
            <person name="Delahaunty K."/>
            <person name="Markovic C."/>
            <person name="Hall O."/>
            <person name="Minx P."/>
            <person name="Tomlinson C."/>
            <person name="Mitreva M."/>
            <person name="Nelson J."/>
            <person name="Hou S."/>
            <person name="Wollam A."/>
            <person name="Pepin K.H."/>
            <person name="Johnson M."/>
            <person name="Bhonagiri V."/>
            <person name="Nash W.E."/>
            <person name="Warren W."/>
            <person name="Chinwalla A."/>
            <person name="Mardis E.R."/>
            <person name="Wilson R.K."/>
        </authorList>
    </citation>
    <scope>NUCLEOTIDE SEQUENCE [LARGE SCALE GENOMIC DNA]</scope>
    <source>
        <strain evidence="1">ATCC 51147</strain>
    </source>
</reference>
<sequence length="62" mass="6324">MFEMGAGSFFGFYDKVGEMGDLGLLVGQQAGGVGCAEGGGDKVEGGHGVLDVLWGGWGFRLP</sequence>
<accession>C4GK92</accession>
<name>C4GK92_9NEIS</name>
<dbReference type="Proteomes" id="UP000003009">
    <property type="component" value="Unassembled WGS sequence"/>
</dbReference>
<dbReference type="EMBL" id="ACJW02000003">
    <property type="protein sequence ID" value="EEP68214.1"/>
    <property type="molecule type" value="Genomic_DNA"/>
</dbReference>
<evidence type="ECO:0000313" key="1">
    <source>
        <dbReference type="EMBL" id="EEP68214.1"/>
    </source>
</evidence>
<evidence type="ECO:0000313" key="2">
    <source>
        <dbReference type="Proteomes" id="UP000003009"/>
    </source>
</evidence>
<gene>
    <name evidence="1" type="ORF">GCWU000324_02466</name>
</gene>
<dbReference type="HOGENOM" id="CLU_2898234_0_0_4"/>